<keyword evidence="1" id="KW-0812">Transmembrane</keyword>
<evidence type="ECO:0000256" key="1">
    <source>
        <dbReference type="SAM" id="Phobius"/>
    </source>
</evidence>
<sequence>MLPLEHALMPHTRKPVYIEKMRKRSERFGMSVSPVYKKFLEEEKLKKRNREIWSCDQCRLVRRGGRCLQRWQGKEIRRRVEVRVGTLNVGTMTSKGREVADMVVRRKVDMLCVQETKWKGSKARNIGGGFKLFYHGVNGKRNGVGVILKEEYSLTNFTCLRMESPKTRALSGFSKKDLYRLARQRDQAGKDVLQVRAIKDGDGNVLTSEVCTSPLFLKIGTSTLLLHSSGILSPSKILLNNLVKTPTAISPKNLHASTGMSSGPNNFPLFILLITALTVLVWYGVV</sequence>
<keyword evidence="3" id="KW-1185">Reference proteome</keyword>
<evidence type="ECO:0000313" key="3">
    <source>
        <dbReference type="Proteomes" id="UP000606274"/>
    </source>
</evidence>
<dbReference type="GO" id="GO:0006281">
    <property type="term" value="P:DNA repair"/>
    <property type="evidence" value="ECO:0007669"/>
    <property type="project" value="InterPro"/>
</dbReference>
<evidence type="ECO:0008006" key="4">
    <source>
        <dbReference type="Google" id="ProtNLM"/>
    </source>
</evidence>
<dbReference type="InterPro" id="IPR037493">
    <property type="entry name" value="ExoIII-like"/>
</dbReference>
<dbReference type="EMBL" id="JABFDY010000019">
    <property type="protein sequence ID" value="KAF7693225.1"/>
    <property type="molecule type" value="Genomic_DNA"/>
</dbReference>
<dbReference type="PANTHER" id="PTHR43250">
    <property type="entry name" value="EXODEOXYRIBONUCLEASE III"/>
    <property type="match status" value="1"/>
</dbReference>
<dbReference type="Gene3D" id="3.60.10.10">
    <property type="entry name" value="Endonuclease/exonuclease/phosphatase"/>
    <property type="match status" value="1"/>
</dbReference>
<gene>
    <name evidence="2" type="ORF">HF521_008541</name>
</gene>
<dbReference type="SUPFAM" id="SSF56219">
    <property type="entry name" value="DNase I-like"/>
    <property type="match status" value="1"/>
</dbReference>
<dbReference type="AlphaFoldDB" id="A0A8T0AKG5"/>
<keyword evidence="1" id="KW-0472">Membrane</keyword>
<dbReference type="Proteomes" id="UP000606274">
    <property type="component" value="Unassembled WGS sequence"/>
</dbReference>
<dbReference type="PANTHER" id="PTHR43250:SF2">
    <property type="entry name" value="EXODEOXYRIBONUCLEASE III"/>
    <property type="match status" value="1"/>
</dbReference>
<dbReference type="InterPro" id="IPR036691">
    <property type="entry name" value="Endo/exonu/phosph_ase_sf"/>
</dbReference>
<reference evidence="2" key="1">
    <citation type="submission" date="2020-08" db="EMBL/GenBank/DDBJ databases">
        <title>Chromosome-level assembly of Southern catfish (Silurus meridionalis) provides insights into visual adaptation to the nocturnal and benthic lifestyles.</title>
        <authorList>
            <person name="Zhang Y."/>
            <person name="Wang D."/>
            <person name="Peng Z."/>
        </authorList>
    </citation>
    <scope>NUCLEOTIDE SEQUENCE</scope>
    <source>
        <strain evidence="2">SWU-2019-XX</strain>
        <tissue evidence="2">Muscle</tissue>
    </source>
</reference>
<keyword evidence="1" id="KW-1133">Transmembrane helix</keyword>
<accession>A0A8T0AKG5</accession>
<organism evidence="2 3">
    <name type="scientific">Silurus meridionalis</name>
    <name type="common">Southern catfish</name>
    <name type="synonym">Silurus soldatovi meridionalis</name>
    <dbReference type="NCBI Taxonomy" id="175797"/>
    <lineage>
        <taxon>Eukaryota</taxon>
        <taxon>Metazoa</taxon>
        <taxon>Chordata</taxon>
        <taxon>Craniata</taxon>
        <taxon>Vertebrata</taxon>
        <taxon>Euteleostomi</taxon>
        <taxon>Actinopterygii</taxon>
        <taxon>Neopterygii</taxon>
        <taxon>Teleostei</taxon>
        <taxon>Ostariophysi</taxon>
        <taxon>Siluriformes</taxon>
        <taxon>Siluridae</taxon>
        <taxon>Silurus</taxon>
    </lineage>
</organism>
<comment type="caution">
    <text evidence="2">The sequence shown here is derived from an EMBL/GenBank/DDBJ whole genome shotgun (WGS) entry which is preliminary data.</text>
</comment>
<feature type="transmembrane region" description="Helical" evidence="1">
    <location>
        <begin position="267"/>
        <end position="285"/>
    </location>
</feature>
<dbReference type="GO" id="GO:0008311">
    <property type="term" value="F:double-stranded DNA 3'-5' DNA exonuclease activity"/>
    <property type="evidence" value="ECO:0007669"/>
    <property type="project" value="InterPro"/>
</dbReference>
<evidence type="ECO:0000313" key="2">
    <source>
        <dbReference type="EMBL" id="KAF7693225.1"/>
    </source>
</evidence>
<protein>
    <recommendedName>
        <fullName evidence="4">Endonuclease/exonuclease/phosphatase domain-containing protein</fullName>
    </recommendedName>
</protein>
<proteinExistence type="predicted"/>
<name>A0A8T0AKG5_SILME</name>